<comment type="caution">
    <text evidence="1">The sequence shown here is derived from an EMBL/GenBank/DDBJ whole genome shotgun (WGS) entry which is preliminary data.</text>
</comment>
<dbReference type="AlphaFoldDB" id="A0AAE0FLS4"/>
<dbReference type="Proteomes" id="UP001190700">
    <property type="component" value="Unassembled WGS sequence"/>
</dbReference>
<keyword evidence="2" id="KW-1185">Reference proteome</keyword>
<reference evidence="1 2" key="1">
    <citation type="journal article" date="2015" name="Genome Biol. Evol.">
        <title>Comparative Genomics of a Bacterivorous Green Alga Reveals Evolutionary Causalities and Consequences of Phago-Mixotrophic Mode of Nutrition.</title>
        <authorList>
            <person name="Burns J.A."/>
            <person name="Paasch A."/>
            <person name="Narechania A."/>
            <person name="Kim E."/>
        </authorList>
    </citation>
    <scope>NUCLEOTIDE SEQUENCE [LARGE SCALE GENOMIC DNA]</scope>
    <source>
        <strain evidence="1 2">PLY_AMNH</strain>
    </source>
</reference>
<dbReference type="EMBL" id="LGRX02016461">
    <property type="protein sequence ID" value="KAK3262089.1"/>
    <property type="molecule type" value="Genomic_DNA"/>
</dbReference>
<evidence type="ECO:0000313" key="1">
    <source>
        <dbReference type="EMBL" id="KAK3262089.1"/>
    </source>
</evidence>
<name>A0AAE0FLS4_9CHLO</name>
<proteinExistence type="predicted"/>
<organism evidence="1 2">
    <name type="scientific">Cymbomonas tetramitiformis</name>
    <dbReference type="NCBI Taxonomy" id="36881"/>
    <lineage>
        <taxon>Eukaryota</taxon>
        <taxon>Viridiplantae</taxon>
        <taxon>Chlorophyta</taxon>
        <taxon>Pyramimonadophyceae</taxon>
        <taxon>Pyramimonadales</taxon>
        <taxon>Pyramimonadaceae</taxon>
        <taxon>Cymbomonas</taxon>
    </lineage>
</organism>
<evidence type="ECO:0000313" key="2">
    <source>
        <dbReference type="Proteomes" id="UP001190700"/>
    </source>
</evidence>
<protein>
    <submittedName>
        <fullName evidence="1">Uncharacterized protein</fullName>
    </submittedName>
</protein>
<sequence>MTCTQLAKHHQVERGDVGALLCGLGQNVPEVYNAVGVVVRRLNPAAAFTKASHRSQLGRWVLGSTVSERMPALIDLGPVSHAIGVGHTLDLVAESLKGVAAVGGMGVRAFVIYRKRVSTKGVGHEAEEDLVHSDVK</sequence>
<gene>
    <name evidence="1" type="ORF">CYMTET_29034</name>
</gene>
<accession>A0AAE0FLS4</accession>